<name>A0A2P7EBB5_9SYNE</name>
<sequence length="66" mass="7174">MLTTGSITTETFSAALLGLEDLSLRVTAAALHVAANPEKHPRLRLMLADLSEVMQCCEDDLGLYQQ</sequence>
<gene>
    <name evidence="1" type="ORF">C7K08_12795</name>
</gene>
<dbReference type="RefSeq" id="WP_133165275.1">
    <property type="nucleotide sequence ID" value="NZ_PXVC01000112.1"/>
</dbReference>
<evidence type="ECO:0000313" key="1">
    <source>
        <dbReference type="EMBL" id="PSI00503.1"/>
    </source>
</evidence>
<dbReference type="Proteomes" id="UP000240206">
    <property type="component" value="Unassembled WGS sequence"/>
</dbReference>
<proteinExistence type="predicted"/>
<organism evidence="1 2">
    <name type="scientific">Synechococcus lacustris str. Tous</name>
    <dbReference type="NCBI Taxonomy" id="1910958"/>
    <lineage>
        <taxon>Bacteria</taxon>
        <taxon>Bacillati</taxon>
        <taxon>Cyanobacteriota</taxon>
        <taxon>Cyanophyceae</taxon>
        <taxon>Synechococcales</taxon>
        <taxon>Synechococcaceae</taxon>
        <taxon>Synechococcus</taxon>
    </lineage>
</organism>
<keyword evidence="2" id="KW-1185">Reference proteome</keyword>
<evidence type="ECO:0000313" key="2">
    <source>
        <dbReference type="Proteomes" id="UP000240206"/>
    </source>
</evidence>
<dbReference type="AlphaFoldDB" id="A0A2P7EBB5"/>
<reference evidence="2" key="1">
    <citation type="submission" date="2018-03" db="EMBL/GenBank/DDBJ databases">
        <title>Ecological and genomic features of two cosmopolitan and abundant freshwater picocyanobacteria.</title>
        <authorList>
            <person name="Cabello-Yeves P.J."/>
            <person name="Picazo A."/>
            <person name="Camacho A."/>
            <person name="Callieri C."/>
            <person name="Rosselli R."/>
            <person name="Roda-Garcia J."/>
            <person name="Coutinho F.H."/>
            <person name="Rodriguez-Valera F."/>
        </authorList>
    </citation>
    <scope>NUCLEOTIDE SEQUENCE [LARGE SCALE GENOMIC DNA]</scope>
    <source>
        <strain evidence="2">Tous</strain>
    </source>
</reference>
<comment type="caution">
    <text evidence="1">The sequence shown here is derived from an EMBL/GenBank/DDBJ whole genome shotgun (WGS) entry which is preliminary data.</text>
</comment>
<accession>A0A2P7EBB5</accession>
<dbReference type="EMBL" id="PXVC01000112">
    <property type="protein sequence ID" value="PSI00503.1"/>
    <property type="molecule type" value="Genomic_DNA"/>
</dbReference>
<protein>
    <submittedName>
        <fullName evidence="1">Uncharacterized protein</fullName>
    </submittedName>
</protein>